<sequence length="151" mass="17390">MNGKILKEKVKKADIKMKILAERLNIKPQSLQNRFKRKDISVSFLIELAHAANKSVYYFIEGTTYEKEFNISENFFSQDFEPVYDRAPDWLVEAKNHMIELLEREVEDLRNDKAFLKNVIDTAIPKSNPGAQKPLLLAEAELPKKPSGVPN</sequence>
<reference evidence="3 4" key="1">
    <citation type="submission" date="2017-04" db="EMBL/GenBank/DDBJ databases">
        <title>Complete genome sequence of Flavobacterium kingsejong AJ004.</title>
        <authorList>
            <person name="Lee P.C."/>
        </authorList>
    </citation>
    <scope>NUCLEOTIDE SEQUENCE [LARGE SCALE GENOMIC DNA]</scope>
    <source>
        <strain evidence="3 4">AJ004</strain>
    </source>
</reference>
<accession>A0A2S1LNB7</accession>
<evidence type="ECO:0000256" key="1">
    <source>
        <dbReference type="SAM" id="Coils"/>
    </source>
</evidence>
<feature type="coiled-coil region" evidence="1">
    <location>
        <begin position="92"/>
        <end position="119"/>
    </location>
</feature>
<dbReference type="EMBL" id="CP020919">
    <property type="protein sequence ID" value="AWG25245.1"/>
    <property type="molecule type" value="Genomic_DNA"/>
</dbReference>
<dbReference type="Gene3D" id="1.10.260.40">
    <property type="entry name" value="lambda repressor-like DNA-binding domains"/>
    <property type="match status" value="1"/>
</dbReference>
<dbReference type="GO" id="GO:0003677">
    <property type="term" value="F:DNA binding"/>
    <property type="evidence" value="ECO:0007669"/>
    <property type="project" value="InterPro"/>
</dbReference>
<dbReference type="InterPro" id="IPR001387">
    <property type="entry name" value="Cro/C1-type_HTH"/>
</dbReference>
<protein>
    <recommendedName>
        <fullName evidence="2">HTH cro/C1-type domain-containing protein</fullName>
    </recommendedName>
</protein>
<organism evidence="3 4">
    <name type="scientific">Flavobacterium kingsejongi</name>
    <dbReference type="NCBI Taxonomy" id="1678728"/>
    <lineage>
        <taxon>Bacteria</taxon>
        <taxon>Pseudomonadati</taxon>
        <taxon>Bacteroidota</taxon>
        <taxon>Flavobacteriia</taxon>
        <taxon>Flavobacteriales</taxon>
        <taxon>Flavobacteriaceae</taxon>
        <taxon>Flavobacterium</taxon>
    </lineage>
</organism>
<evidence type="ECO:0000259" key="2">
    <source>
        <dbReference type="PROSITE" id="PS50943"/>
    </source>
</evidence>
<dbReference type="RefSeq" id="WP_108736848.1">
    <property type="nucleotide sequence ID" value="NZ_CP020919.1"/>
</dbReference>
<gene>
    <name evidence="3" type="ORF">FK004_08360</name>
</gene>
<feature type="domain" description="HTH cro/C1-type" evidence="2">
    <location>
        <begin position="6"/>
        <end position="59"/>
    </location>
</feature>
<dbReference type="OrthoDB" id="1361937at2"/>
<dbReference type="InterPro" id="IPR010982">
    <property type="entry name" value="Lambda_DNA-bd_dom_sf"/>
</dbReference>
<evidence type="ECO:0000313" key="3">
    <source>
        <dbReference type="EMBL" id="AWG25245.1"/>
    </source>
</evidence>
<keyword evidence="1" id="KW-0175">Coiled coil</keyword>
<dbReference type="Proteomes" id="UP000244677">
    <property type="component" value="Chromosome"/>
</dbReference>
<dbReference type="CDD" id="cd00093">
    <property type="entry name" value="HTH_XRE"/>
    <property type="match status" value="1"/>
</dbReference>
<keyword evidence="4" id="KW-1185">Reference proteome</keyword>
<name>A0A2S1LNB7_9FLAO</name>
<dbReference type="SUPFAM" id="SSF47413">
    <property type="entry name" value="lambda repressor-like DNA-binding domains"/>
    <property type="match status" value="1"/>
</dbReference>
<dbReference type="AlphaFoldDB" id="A0A2S1LNB7"/>
<dbReference type="PROSITE" id="PS50943">
    <property type="entry name" value="HTH_CROC1"/>
    <property type="match status" value="1"/>
</dbReference>
<dbReference type="KEGG" id="fki:FK004_08360"/>
<evidence type="ECO:0000313" key="4">
    <source>
        <dbReference type="Proteomes" id="UP000244677"/>
    </source>
</evidence>
<proteinExistence type="predicted"/>